<dbReference type="EMBL" id="WIXE01020568">
    <property type="protein sequence ID" value="KAK5969123.1"/>
    <property type="molecule type" value="Genomic_DNA"/>
</dbReference>
<accession>A0AAN8IGG0</accession>
<evidence type="ECO:0000256" key="1">
    <source>
        <dbReference type="SAM" id="MobiDB-lite"/>
    </source>
</evidence>
<dbReference type="Proteomes" id="UP001331761">
    <property type="component" value="Unassembled WGS sequence"/>
</dbReference>
<name>A0AAN8IGG0_TRICO</name>
<comment type="caution">
    <text evidence="2">The sequence shown here is derived from an EMBL/GenBank/DDBJ whole genome shotgun (WGS) entry which is preliminary data.</text>
</comment>
<feature type="region of interest" description="Disordered" evidence="1">
    <location>
        <begin position="22"/>
        <end position="56"/>
    </location>
</feature>
<evidence type="ECO:0000313" key="2">
    <source>
        <dbReference type="EMBL" id="KAK5969123.1"/>
    </source>
</evidence>
<sequence length="56" mass="6462">MQAGDRDGQTCFDIGACTSIPTFQTRPYHTRPPTISERNTSRRFHRSSDMINFLSR</sequence>
<evidence type="ECO:0000313" key="3">
    <source>
        <dbReference type="Proteomes" id="UP001331761"/>
    </source>
</evidence>
<organism evidence="2 3">
    <name type="scientific">Trichostrongylus colubriformis</name>
    <name type="common">Black scour worm</name>
    <dbReference type="NCBI Taxonomy" id="6319"/>
    <lineage>
        <taxon>Eukaryota</taxon>
        <taxon>Metazoa</taxon>
        <taxon>Ecdysozoa</taxon>
        <taxon>Nematoda</taxon>
        <taxon>Chromadorea</taxon>
        <taxon>Rhabditida</taxon>
        <taxon>Rhabditina</taxon>
        <taxon>Rhabditomorpha</taxon>
        <taxon>Strongyloidea</taxon>
        <taxon>Trichostrongylidae</taxon>
        <taxon>Trichostrongylus</taxon>
    </lineage>
</organism>
<dbReference type="AlphaFoldDB" id="A0AAN8IGG0"/>
<gene>
    <name evidence="2" type="ORF">GCK32_005862</name>
</gene>
<keyword evidence="3" id="KW-1185">Reference proteome</keyword>
<reference evidence="2 3" key="1">
    <citation type="submission" date="2019-10" db="EMBL/GenBank/DDBJ databases">
        <title>Assembly and Annotation for the nematode Trichostrongylus colubriformis.</title>
        <authorList>
            <person name="Martin J."/>
        </authorList>
    </citation>
    <scope>NUCLEOTIDE SEQUENCE [LARGE SCALE GENOMIC DNA]</scope>
    <source>
        <strain evidence="2">G859</strain>
        <tissue evidence="2">Whole worm</tissue>
    </source>
</reference>
<proteinExistence type="predicted"/>
<protein>
    <submittedName>
        <fullName evidence="2">Uncharacterized protein</fullName>
    </submittedName>
</protein>